<gene>
    <name evidence="2" type="ORF">DES43_108133</name>
</gene>
<proteinExistence type="predicted"/>
<name>A0A4R6YGT7_9HYPH</name>
<protein>
    <submittedName>
        <fullName evidence="2">Uncharacterized protein</fullName>
    </submittedName>
</protein>
<organism evidence="2 3">
    <name type="scientific">Aquamicrobium defluvii</name>
    <dbReference type="NCBI Taxonomy" id="69279"/>
    <lineage>
        <taxon>Bacteria</taxon>
        <taxon>Pseudomonadati</taxon>
        <taxon>Pseudomonadota</taxon>
        <taxon>Alphaproteobacteria</taxon>
        <taxon>Hyphomicrobiales</taxon>
        <taxon>Phyllobacteriaceae</taxon>
        <taxon>Aquamicrobium</taxon>
    </lineage>
</organism>
<evidence type="ECO:0000313" key="2">
    <source>
        <dbReference type="EMBL" id="TDR35708.1"/>
    </source>
</evidence>
<evidence type="ECO:0000313" key="3">
    <source>
        <dbReference type="Proteomes" id="UP000294958"/>
    </source>
</evidence>
<comment type="caution">
    <text evidence="2">The sequence shown here is derived from an EMBL/GenBank/DDBJ whole genome shotgun (WGS) entry which is preliminary data.</text>
</comment>
<dbReference type="AlphaFoldDB" id="A0A4R6YGT7"/>
<reference evidence="2 3" key="1">
    <citation type="submission" date="2019-03" db="EMBL/GenBank/DDBJ databases">
        <title>Genomic Encyclopedia of Type Strains, Phase IV (KMG-IV): sequencing the most valuable type-strain genomes for metagenomic binning, comparative biology and taxonomic classification.</title>
        <authorList>
            <person name="Goeker M."/>
        </authorList>
    </citation>
    <scope>NUCLEOTIDE SEQUENCE [LARGE SCALE GENOMIC DNA]</scope>
    <source>
        <strain evidence="2 3">DSM 11603</strain>
    </source>
</reference>
<evidence type="ECO:0000256" key="1">
    <source>
        <dbReference type="SAM" id="MobiDB-lite"/>
    </source>
</evidence>
<dbReference type="RefSeq" id="WP_133674943.1">
    <property type="nucleotide sequence ID" value="NZ_SNZF01000008.1"/>
</dbReference>
<keyword evidence="3" id="KW-1185">Reference proteome</keyword>
<dbReference type="EMBL" id="SNZF01000008">
    <property type="protein sequence ID" value="TDR35708.1"/>
    <property type="molecule type" value="Genomic_DNA"/>
</dbReference>
<feature type="region of interest" description="Disordered" evidence="1">
    <location>
        <begin position="23"/>
        <end position="53"/>
    </location>
</feature>
<accession>A0A4R6YGT7</accession>
<dbReference type="Proteomes" id="UP000294958">
    <property type="component" value="Unassembled WGS sequence"/>
</dbReference>
<sequence>MPESWKPLPMHKMRLQMRPMTLPLQLQQDRRRQPDPVMRPPAMKSRPMPRTPDRCRARLMLGRMRQMLKGLNPTKASVLKSRQ</sequence>